<keyword evidence="2" id="KW-0843">Virulence</keyword>
<feature type="domain" description="LysM" evidence="5">
    <location>
        <begin position="18"/>
        <end position="65"/>
    </location>
</feature>
<sequence>MALLWLLVGFAAVVSADCTYGVVPGDNCWAIATSKFGITLPELYRLNPGIKDTSCPIYPGDQLVVPCTEPKRLVVPRLDGVCTETYDVQPGDYGYKISVEKSVSIQNLMQWNSLEPPYMLWPGNSLCISKFEPVKCVSWHTVEPGDTCYALAQRARLSLDKLIKLNPNLMSYQCPLLAGQRVCLKEMAMGKRYAPKSREPLVLPSAEPEIVAVMNNFVGNWTDSTLPSGATLMPSAQELIAAIQVVVKGDSVSPTTKNKLGARTELGVTLDLAGVLQSTLIMWELMGLNIKDGH</sequence>
<evidence type="ECO:0000256" key="1">
    <source>
        <dbReference type="ARBA" id="ARBA00022669"/>
    </source>
</evidence>
<dbReference type="PROSITE" id="PS51782">
    <property type="entry name" value="LYSM"/>
    <property type="match status" value="3"/>
</dbReference>
<dbReference type="AlphaFoldDB" id="T5ANK0"/>
<dbReference type="PANTHER" id="PTHR34997">
    <property type="entry name" value="AM15"/>
    <property type="match status" value="1"/>
</dbReference>
<keyword evidence="1" id="KW-0147">Chitin-binding</keyword>
<evidence type="ECO:0000259" key="5">
    <source>
        <dbReference type="PROSITE" id="PS51782"/>
    </source>
</evidence>
<evidence type="ECO:0000256" key="2">
    <source>
        <dbReference type="ARBA" id="ARBA00023026"/>
    </source>
</evidence>
<feature type="domain" description="LysM" evidence="5">
    <location>
        <begin position="138"/>
        <end position="184"/>
    </location>
</feature>
<feature type="domain" description="LysM" evidence="5">
    <location>
        <begin position="84"/>
        <end position="128"/>
    </location>
</feature>
<reference evidence="6 7" key="1">
    <citation type="journal article" date="2013" name="Chin. Sci. Bull.">
        <title>Genome survey uncovers the secrets of sex and lifestyle in caterpillar fungus.</title>
        <authorList>
            <person name="Hu X."/>
            <person name="Zhang Y."/>
            <person name="Xiao G."/>
            <person name="Zheng P."/>
            <person name="Xia Y."/>
            <person name="Zhang X."/>
            <person name="St Leger R.J."/>
            <person name="Liu X."/>
            <person name="Wang C."/>
        </authorList>
    </citation>
    <scope>NUCLEOTIDE SEQUENCE [LARGE SCALE GENOMIC DNA]</scope>
    <source>
        <strain evidence="7">Co18 / CGMCC 3.14243</strain>
        <tissue evidence="6">Fruit-body</tissue>
    </source>
</reference>
<proteinExistence type="inferred from homology"/>
<protein>
    <submittedName>
        <fullName evidence="6">Spore coat assembly protein SafA</fullName>
    </submittedName>
</protein>
<comment type="similarity">
    <text evidence="3">Belongs to the secreted LysM effector family.</text>
</comment>
<dbReference type="SMART" id="SM00257">
    <property type="entry name" value="LysM"/>
    <property type="match status" value="3"/>
</dbReference>
<evidence type="ECO:0000256" key="3">
    <source>
        <dbReference type="ARBA" id="ARBA00044955"/>
    </source>
</evidence>
<dbReference type="GO" id="GO:0008061">
    <property type="term" value="F:chitin binding"/>
    <property type="evidence" value="ECO:0007669"/>
    <property type="project" value="UniProtKB-KW"/>
</dbReference>
<gene>
    <name evidence="6" type="ORF">OCS_00168</name>
</gene>
<dbReference type="CDD" id="cd00118">
    <property type="entry name" value="LysM"/>
    <property type="match status" value="3"/>
</dbReference>
<dbReference type="HOGENOM" id="CLU_946982_0_0_1"/>
<dbReference type="InterPro" id="IPR052210">
    <property type="entry name" value="LysM1-like"/>
</dbReference>
<keyword evidence="4" id="KW-0732">Signal</keyword>
<dbReference type="PANTHER" id="PTHR34997:SF1">
    <property type="entry name" value="PEPTIDOGLYCAN-BINDING LYSIN DOMAIN"/>
    <property type="match status" value="1"/>
</dbReference>
<dbReference type="Pfam" id="PF01476">
    <property type="entry name" value="LysM"/>
    <property type="match status" value="3"/>
</dbReference>
<organism evidence="6 7">
    <name type="scientific">Ophiocordyceps sinensis (strain Co18 / CGMCC 3.14243)</name>
    <name type="common">Yarsagumba caterpillar fungus</name>
    <name type="synonym">Hirsutella sinensis</name>
    <dbReference type="NCBI Taxonomy" id="911162"/>
    <lineage>
        <taxon>Eukaryota</taxon>
        <taxon>Fungi</taxon>
        <taxon>Dikarya</taxon>
        <taxon>Ascomycota</taxon>
        <taxon>Pezizomycotina</taxon>
        <taxon>Sordariomycetes</taxon>
        <taxon>Hypocreomycetidae</taxon>
        <taxon>Hypocreales</taxon>
        <taxon>Ophiocordycipitaceae</taxon>
        <taxon>Ophiocordyceps</taxon>
    </lineage>
</organism>
<dbReference type="Proteomes" id="UP000019374">
    <property type="component" value="Unassembled WGS sequence"/>
</dbReference>
<feature type="chain" id="PRO_5004605986" evidence="4">
    <location>
        <begin position="17"/>
        <end position="294"/>
    </location>
</feature>
<evidence type="ECO:0000313" key="6">
    <source>
        <dbReference type="EMBL" id="EQL04144.1"/>
    </source>
</evidence>
<dbReference type="SUPFAM" id="SSF54106">
    <property type="entry name" value="LysM domain"/>
    <property type="match status" value="3"/>
</dbReference>
<feature type="signal peptide" evidence="4">
    <location>
        <begin position="1"/>
        <end position="16"/>
    </location>
</feature>
<dbReference type="Gene3D" id="3.10.350.10">
    <property type="entry name" value="LysM domain"/>
    <property type="match status" value="3"/>
</dbReference>
<dbReference type="InterPro" id="IPR018392">
    <property type="entry name" value="LysM"/>
</dbReference>
<dbReference type="EMBL" id="KE652178">
    <property type="protein sequence ID" value="EQL04144.1"/>
    <property type="molecule type" value="Genomic_DNA"/>
</dbReference>
<name>T5ANK0_OPHSC</name>
<accession>T5ANK0</accession>
<dbReference type="InterPro" id="IPR036779">
    <property type="entry name" value="LysM_dom_sf"/>
</dbReference>
<evidence type="ECO:0000313" key="7">
    <source>
        <dbReference type="Proteomes" id="UP000019374"/>
    </source>
</evidence>
<evidence type="ECO:0000256" key="4">
    <source>
        <dbReference type="SAM" id="SignalP"/>
    </source>
</evidence>